<evidence type="ECO:0000259" key="12">
    <source>
        <dbReference type="PROSITE" id="PS51898"/>
    </source>
</evidence>
<dbReference type="InterPro" id="IPR011010">
    <property type="entry name" value="DNA_brk_join_enz"/>
</dbReference>
<keyword evidence="10 11" id="KW-0131">Cell cycle</keyword>
<dbReference type="InterPro" id="IPR011932">
    <property type="entry name" value="Recomb_XerD"/>
</dbReference>
<organism evidence="14 15">
    <name type="scientific">Sporosarcina psychrophila</name>
    <name type="common">Bacillus psychrophilus</name>
    <dbReference type="NCBI Taxonomy" id="1476"/>
    <lineage>
        <taxon>Bacteria</taxon>
        <taxon>Bacillati</taxon>
        <taxon>Bacillota</taxon>
        <taxon>Bacilli</taxon>
        <taxon>Bacillales</taxon>
        <taxon>Caryophanaceae</taxon>
        <taxon>Sporosarcina</taxon>
    </lineage>
</organism>
<keyword evidence="5 11" id="KW-0132">Cell division</keyword>
<evidence type="ECO:0000256" key="6">
    <source>
        <dbReference type="ARBA" id="ARBA00022829"/>
    </source>
</evidence>
<dbReference type="InterPro" id="IPR010998">
    <property type="entry name" value="Integrase_recombinase_N"/>
</dbReference>
<evidence type="ECO:0000256" key="11">
    <source>
        <dbReference type="HAMAP-Rule" id="MF_01807"/>
    </source>
</evidence>
<dbReference type="Pfam" id="PF02899">
    <property type="entry name" value="Phage_int_SAM_1"/>
    <property type="match status" value="1"/>
</dbReference>
<dbReference type="InterPro" id="IPR013762">
    <property type="entry name" value="Integrase-like_cat_sf"/>
</dbReference>
<dbReference type="Gene3D" id="1.10.150.130">
    <property type="match status" value="1"/>
</dbReference>
<dbReference type="Pfam" id="PF00589">
    <property type="entry name" value="Phage_integrase"/>
    <property type="match status" value="1"/>
</dbReference>
<dbReference type="HAMAP" id="MF_01807">
    <property type="entry name" value="Recomb_XerD"/>
    <property type="match status" value="1"/>
</dbReference>
<evidence type="ECO:0000313" key="15">
    <source>
        <dbReference type="Proteomes" id="UP001549104"/>
    </source>
</evidence>
<keyword evidence="4 11" id="KW-0963">Cytoplasm</keyword>
<evidence type="ECO:0000256" key="3">
    <source>
        <dbReference type="ARBA" id="ARBA00015810"/>
    </source>
</evidence>
<feature type="active site" evidence="11">
    <location>
        <position position="217"/>
    </location>
</feature>
<dbReference type="NCBIfam" id="NF001399">
    <property type="entry name" value="PRK00283.1"/>
    <property type="match status" value="1"/>
</dbReference>
<sequence>MRKSYSTFRFQHFCLGLKPVTIEGGKGFVQIKGKWKRFFCFPLVMKDIRFALEDYMHFLQVERQLSGNTIISYKRDLAEYLDYMEQAGYESLDDVDRPVIVGHLHRLKEGGKSARTISRHISSIRSFHQFLLREKVTTQDPTVHLELPKLEQKLPRVLSMDEVDRLIKAPDRSKPQGVRDTALLEILYGTGMRVSELIGLNMDDIHLTMGFVRVFGKGGKERIIPLGGKSITACKRYIEEARPIFIEKQKGADALFVNMRGTRLTRQGCWKLLNGHALKAGIQKELTPHILRHTFATHLIENGADLRAVQEMLGHADISTTQIYTHVSRSRLKEVYVKFHPRA</sequence>
<feature type="domain" description="Tyr recombinase" evidence="12">
    <location>
        <begin position="153"/>
        <end position="337"/>
    </location>
</feature>
<feature type="active site" description="O-(3'-phospho-DNA)-tyrosine intermediate" evidence="11">
    <location>
        <position position="324"/>
    </location>
</feature>
<dbReference type="PANTHER" id="PTHR30349">
    <property type="entry name" value="PHAGE INTEGRASE-RELATED"/>
    <property type="match status" value="1"/>
</dbReference>
<evidence type="ECO:0000313" key="14">
    <source>
        <dbReference type="EMBL" id="MET3656523.1"/>
    </source>
</evidence>
<comment type="subcellular location">
    <subcellularLocation>
        <location evidence="1 11">Cytoplasm</location>
    </subcellularLocation>
</comment>
<dbReference type="HAMAP" id="MF_01808">
    <property type="entry name" value="Recomb_XerC_XerD"/>
    <property type="match status" value="1"/>
</dbReference>
<reference evidence="14 15" key="1">
    <citation type="submission" date="2024-06" db="EMBL/GenBank/DDBJ databases">
        <title>Sorghum-associated microbial communities from plants grown in Nebraska, USA.</title>
        <authorList>
            <person name="Schachtman D."/>
        </authorList>
    </citation>
    <scope>NUCLEOTIDE SEQUENCE [LARGE SCALE GENOMIC DNA]</scope>
    <source>
        <strain evidence="14 15">1288</strain>
    </source>
</reference>
<keyword evidence="9 11" id="KW-0233">DNA recombination</keyword>
<dbReference type="NCBIfam" id="TIGR02225">
    <property type="entry name" value="recomb_XerD"/>
    <property type="match status" value="1"/>
</dbReference>
<feature type="active site" evidence="11">
    <location>
        <position position="193"/>
    </location>
</feature>
<evidence type="ECO:0000256" key="10">
    <source>
        <dbReference type="ARBA" id="ARBA00023306"/>
    </source>
</evidence>
<comment type="function">
    <text evidence="11">Site-specific tyrosine recombinase, which acts by catalyzing the cutting and rejoining of the recombining DNA molecules. The XerC-XerD complex is essential to convert dimers of the bacterial chromosome into monomers to permit their segregation at cell division. It also contributes to the segregational stability of plasmids.</text>
</comment>
<feature type="active site" evidence="11">
    <location>
        <position position="292"/>
    </location>
</feature>
<dbReference type="InterPro" id="IPR044068">
    <property type="entry name" value="CB"/>
</dbReference>
<name>A0ABV2K917_SPOPS</name>
<proteinExistence type="inferred from homology"/>
<evidence type="ECO:0000256" key="7">
    <source>
        <dbReference type="ARBA" id="ARBA00022908"/>
    </source>
</evidence>
<evidence type="ECO:0000256" key="4">
    <source>
        <dbReference type="ARBA" id="ARBA00022490"/>
    </source>
</evidence>
<keyword evidence="6 11" id="KW-0159">Chromosome partition</keyword>
<dbReference type="CDD" id="cd00798">
    <property type="entry name" value="INT_XerDC_C"/>
    <property type="match status" value="1"/>
</dbReference>
<comment type="caution">
    <text evidence="14">The sequence shown here is derived from an EMBL/GenBank/DDBJ whole genome shotgun (WGS) entry which is preliminary data.</text>
</comment>
<dbReference type="NCBIfam" id="NF040815">
    <property type="entry name" value="recomb_XerA_Arch"/>
    <property type="match status" value="1"/>
</dbReference>
<keyword evidence="15" id="KW-1185">Reference proteome</keyword>
<dbReference type="Gene3D" id="1.10.443.10">
    <property type="entry name" value="Intergrase catalytic core"/>
    <property type="match status" value="1"/>
</dbReference>
<dbReference type="PROSITE" id="PS51900">
    <property type="entry name" value="CB"/>
    <property type="match status" value="1"/>
</dbReference>
<dbReference type="InterPro" id="IPR004107">
    <property type="entry name" value="Integrase_SAM-like_N"/>
</dbReference>
<evidence type="ECO:0000256" key="9">
    <source>
        <dbReference type="ARBA" id="ARBA00023172"/>
    </source>
</evidence>
<evidence type="ECO:0000256" key="2">
    <source>
        <dbReference type="ARBA" id="ARBA00010450"/>
    </source>
</evidence>
<dbReference type="PROSITE" id="PS51898">
    <property type="entry name" value="TYR_RECOMBINASE"/>
    <property type="match status" value="1"/>
</dbReference>
<dbReference type="InterPro" id="IPR050090">
    <property type="entry name" value="Tyrosine_recombinase_XerCD"/>
</dbReference>
<comment type="similarity">
    <text evidence="2 11">Belongs to the 'phage' integrase family. XerD subfamily.</text>
</comment>
<feature type="active site" evidence="11">
    <location>
        <position position="315"/>
    </location>
</feature>
<keyword evidence="7 11" id="KW-0229">DNA integration</keyword>
<dbReference type="PANTHER" id="PTHR30349:SF81">
    <property type="entry name" value="TYROSINE RECOMBINASE XERC"/>
    <property type="match status" value="1"/>
</dbReference>
<dbReference type="Proteomes" id="UP001549104">
    <property type="component" value="Unassembled WGS sequence"/>
</dbReference>
<evidence type="ECO:0000256" key="1">
    <source>
        <dbReference type="ARBA" id="ARBA00004496"/>
    </source>
</evidence>
<keyword evidence="8 11" id="KW-0238">DNA-binding</keyword>
<evidence type="ECO:0000256" key="5">
    <source>
        <dbReference type="ARBA" id="ARBA00022618"/>
    </source>
</evidence>
<dbReference type="InterPro" id="IPR002104">
    <property type="entry name" value="Integrase_catalytic"/>
</dbReference>
<feature type="active site" evidence="11">
    <location>
        <position position="289"/>
    </location>
</feature>
<protein>
    <recommendedName>
        <fullName evidence="3 11">Tyrosine recombinase XerD</fullName>
    </recommendedName>
</protein>
<comment type="subunit">
    <text evidence="11">Forms a cyclic heterotetrameric complex composed of two molecules of XerC and two molecules of XerD.</text>
</comment>
<gene>
    <name evidence="11" type="primary">xerD</name>
    <name evidence="14" type="ORF">ABIC55_001607</name>
</gene>
<accession>A0ABV2K917</accession>
<evidence type="ECO:0000259" key="13">
    <source>
        <dbReference type="PROSITE" id="PS51900"/>
    </source>
</evidence>
<dbReference type="SUPFAM" id="SSF56349">
    <property type="entry name" value="DNA breaking-rejoining enzymes"/>
    <property type="match status" value="1"/>
</dbReference>
<feature type="domain" description="Core-binding (CB)" evidence="13">
    <location>
        <begin position="46"/>
        <end position="132"/>
    </location>
</feature>
<dbReference type="EMBL" id="JBEPME010000001">
    <property type="protein sequence ID" value="MET3656523.1"/>
    <property type="molecule type" value="Genomic_DNA"/>
</dbReference>
<dbReference type="InterPro" id="IPR023009">
    <property type="entry name" value="Tyrosine_recombinase_XerC/XerD"/>
</dbReference>
<evidence type="ECO:0000256" key="8">
    <source>
        <dbReference type="ARBA" id="ARBA00023125"/>
    </source>
</evidence>